<keyword evidence="1" id="KW-0175">Coiled coil</keyword>
<feature type="coiled-coil region" evidence="1">
    <location>
        <begin position="315"/>
        <end position="349"/>
    </location>
</feature>
<feature type="compositionally biased region" description="Basic and acidic residues" evidence="2">
    <location>
        <begin position="40"/>
        <end position="56"/>
    </location>
</feature>
<evidence type="ECO:0000256" key="1">
    <source>
        <dbReference type="SAM" id="Coils"/>
    </source>
</evidence>
<sequence>MSDLNIEKDDQATQEMLEMMGELSDEMGSTLQSDNPTEDDLLKELEGLPDSLEEKPPTANETSELTEAEEATLKVEDIDALMSELDENSKTSIEISTTPKPTSQSFDAIDEPAENTASKDTDEEMNTLTNTMDSESKETTDSEDILDEDPLSKEEEAQEESFDMDEKVENIESSDIESSNIEDLDIKEMDEETDNIADSLTAEESVPTDIADSVNDKNTNSEDSPQISQTQQAIETMEEAIQIDQEVQEMASSVQSNAQEAIQMAISTSEQAQQSAEQIQQAIEATLMASEQAFEAAKKVGYQIDTDALNTQQSSEEIIKKLQQIEDKNQQLKDINHNLKQRISELTQD</sequence>
<reference evidence="3" key="1">
    <citation type="submission" date="2018-06" db="EMBL/GenBank/DDBJ databases">
        <authorList>
            <person name="Zhirakovskaya E."/>
        </authorList>
    </citation>
    <scope>NUCLEOTIDE SEQUENCE</scope>
</reference>
<protein>
    <submittedName>
        <fullName evidence="3">Uncharacterized protein</fullName>
    </submittedName>
</protein>
<name>A0A3B0VL31_9ZZZZ</name>
<evidence type="ECO:0000313" key="3">
    <source>
        <dbReference type="EMBL" id="VAW44338.1"/>
    </source>
</evidence>
<feature type="compositionally biased region" description="Polar residues" evidence="2">
    <location>
        <begin position="216"/>
        <end position="234"/>
    </location>
</feature>
<feature type="region of interest" description="Disordered" evidence="2">
    <location>
        <begin position="18"/>
        <end position="239"/>
    </location>
</feature>
<organism evidence="3">
    <name type="scientific">hydrothermal vent metagenome</name>
    <dbReference type="NCBI Taxonomy" id="652676"/>
    <lineage>
        <taxon>unclassified sequences</taxon>
        <taxon>metagenomes</taxon>
        <taxon>ecological metagenomes</taxon>
    </lineage>
</organism>
<evidence type="ECO:0000256" key="2">
    <source>
        <dbReference type="SAM" id="MobiDB-lite"/>
    </source>
</evidence>
<proteinExistence type="predicted"/>
<dbReference type="AlphaFoldDB" id="A0A3B0VL31"/>
<gene>
    <name evidence="3" type="ORF">MNBD_GAMMA04-187</name>
</gene>
<feature type="compositionally biased region" description="Polar residues" evidence="2">
    <location>
        <begin position="90"/>
        <end position="106"/>
    </location>
</feature>
<accession>A0A3B0VL31</accession>
<dbReference type="EMBL" id="UOFB01000034">
    <property type="protein sequence ID" value="VAW44338.1"/>
    <property type="molecule type" value="Genomic_DNA"/>
</dbReference>
<feature type="compositionally biased region" description="Acidic residues" evidence="2">
    <location>
        <begin position="172"/>
        <end position="195"/>
    </location>
</feature>